<dbReference type="SMART" id="SM00421">
    <property type="entry name" value="HTH_LUXR"/>
    <property type="match status" value="1"/>
</dbReference>
<name>A0ABS4SME8_9PROT</name>
<proteinExistence type="predicted"/>
<evidence type="ECO:0000259" key="2">
    <source>
        <dbReference type="PROSITE" id="PS50043"/>
    </source>
</evidence>
<keyword evidence="4" id="KW-1185">Reference proteome</keyword>
<dbReference type="InterPro" id="IPR039420">
    <property type="entry name" value="WalR-like"/>
</dbReference>
<organism evidence="3 4">
    <name type="scientific">Azospirillum rugosum</name>
    <dbReference type="NCBI Taxonomy" id="416170"/>
    <lineage>
        <taxon>Bacteria</taxon>
        <taxon>Pseudomonadati</taxon>
        <taxon>Pseudomonadota</taxon>
        <taxon>Alphaproteobacteria</taxon>
        <taxon>Rhodospirillales</taxon>
        <taxon>Azospirillaceae</taxon>
        <taxon>Azospirillum</taxon>
    </lineage>
</organism>
<keyword evidence="1 3" id="KW-0238">DNA-binding</keyword>
<feature type="domain" description="HTH luxR-type" evidence="2">
    <location>
        <begin position="177"/>
        <end position="242"/>
    </location>
</feature>
<dbReference type="PANTHER" id="PTHR43214">
    <property type="entry name" value="TWO-COMPONENT RESPONSE REGULATOR"/>
    <property type="match status" value="1"/>
</dbReference>
<evidence type="ECO:0000313" key="4">
    <source>
        <dbReference type="Proteomes" id="UP000781958"/>
    </source>
</evidence>
<evidence type="ECO:0000313" key="3">
    <source>
        <dbReference type="EMBL" id="MBP2293743.1"/>
    </source>
</evidence>
<sequence>MTALKADARQGLGETLDRLLHGGTDRPIAIRPTGVAAGVPVIGAYGNARDGVSRLHRFDASADRAADRAADRTPSDLRRPDLLLVDLAGTTIDAYENLRCLCARAPGARLVVLEERLSIRRLCAALHAGVKGYLLKDTAPDALIQSLSVVLAGETVFPTRLADWLRTSDIVAPDPDAAVERASLSWRDTDLLHGLQSGKSVRGIAEDLHISETEARASLRSLLRRLNLSNRTQAAIWAANNGIRPSPHPPAGRIARV</sequence>
<dbReference type="EMBL" id="JAGINP010000012">
    <property type="protein sequence ID" value="MBP2293743.1"/>
    <property type="molecule type" value="Genomic_DNA"/>
</dbReference>
<dbReference type="RefSeq" id="WP_209767666.1">
    <property type="nucleotide sequence ID" value="NZ_JAGINP010000012.1"/>
</dbReference>
<dbReference type="Proteomes" id="UP000781958">
    <property type="component" value="Unassembled WGS sequence"/>
</dbReference>
<dbReference type="Gene3D" id="3.40.50.2300">
    <property type="match status" value="1"/>
</dbReference>
<evidence type="ECO:0000256" key="1">
    <source>
        <dbReference type="ARBA" id="ARBA00023125"/>
    </source>
</evidence>
<gene>
    <name evidence="3" type="ORF">J2851_003527</name>
</gene>
<dbReference type="Pfam" id="PF00196">
    <property type="entry name" value="GerE"/>
    <property type="match status" value="1"/>
</dbReference>
<dbReference type="GO" id="GO:0003677">
    <property type="term" value="F:DNA binding"/>
    <property type="evidence" value="ECO:0007669"/>
    <property type="project" value="UniProtKB-KW"/>
</dbReference>
<dbReference type="SUPFAM" id="SSF52172">
    <property type="entry name" value="CheY-like"/>
    <property type="match status" value="1"/>
</dbReference>
<dbReference type="PANTHER" id="PTHR43214:SF42">
    <property type="entry name" value="TRANSCRIPTIONAL REGULATORY PROTEIN DESR"/>
    <property type="match status" value="1"/>
</dbReference>
<dbReference type="InterPro" id="IPR011006">
    <property type="entry name" value="CheY-like_superfamily"/>
</dbReference>
<dbReference type="PROSITE" id="PS50043">
    <property type="entry name" value="HTH_LUXR_2"/>
    <property type="match status" value="1"/>
</dbReference>
<protein>
    <submittedName>
        <fullName evidence="3">DNA-binding NarL/FixJ family response regulator</fullName>
    </submittedName>
</protein>
<dbReference type="InterPro" id="IPR000792">
    <property type="entry name" value="Tscrpt_reg_LuxR_C"/>
</dbReference>
<dbReference type="SUPFAM" id="SSF46894">
    <property type="entry name" value="C-terminal effector domain of the bipartite response regulators"/>
    <property type="match status" value="1"/>
</dbReference>
<comment type="caution">
    <text evidence="3">The sequence shown here is derived from an EMBL/GenBank/DDBJ whole genome shotgun (WGS) entry which is preliminary data.</text>
</comment>
<reference evidence="3 4" key="1">
    <citation type="submission" date="2021-03" db="EMBL/GenBank/DDBJ databases">
        <title>Genomic Encyclopedia of Type Strains, Phase III (KMG-III): the genomes of soil and plant-associated and newly described type strains.</title>
        <authorList>
            <person name="Whitman W."/>
        </authorList>
    </citation>
    <scope>NUCLEOTIDE SEQUENCE [LARGE SCALE GENOMIC DNA]</scope>
    <source>
        <strain evidence="3 4">IMMIB AFH-6</strain>
    </source>
</reference>
<accession>A0ABS4SME8</accession>
<dbReference type="InterPro" id="IPR016032">
    <property type="entry name" value="Sig_transdc_resp-reg_C-effctor"/>
</dbReference>